<sequence>MSYAFAASRSCNAARPTFRNAARVTGVGKRRALASINHHRLFASGDGLASQHGKGGIPGNFRSSMNFSNTSRAISFSSTGDSDTVLSKDLPNIRFLVAPQIYEEDDGG</sequence>
<accession>A0A448ZNT7</accession>
<proteinExistence type="predicted"/>
<organism evidence="1 2">
    <name type="scientific">Pseudo-nitzschia multistriata</name>
    <dbReference type="NCBI Taxonomy" id="183589"/>
    <lineage>
        <taxon>Eukaryota</taxon>
        <taxon>Sar</taxon>
        <taxon>Stramenopiles</taxon>
        <taxon>Ochrophyta</taxon>
        <taxon>Bacillariophyta</taxon>
        <taxon>Bacillariophyceae</taxon>
        <taxon>Bacillariophycidae</taxon>
        <taxon>Bacillariales</taxon>
        <taxon>Bacillariaceae</taxon>
        <taxon>Pseudo-nitzschia</taxon>
    </lineage>
</organism>
<evidence type="ECO:0000313" key="1">
    <source>
        <dbReference type="EMBL" id="VEU43696.1"/>
    </source>
</evidence>
<dbReference type="AlphaFoldDB" id="A0A448ZNT7"/>
<reference evidence="1 2" key="1">
    <citation type="submission" date="2019-01" db="EMBL/GenBank/DDBJ databases">
        <authorList>
            <person name="Ferrante I. M."/>
        </authorList>
    </citation>
    <scope>NUCLEOTIDE SEQUENCE [LARGE SCALE GENOMIC DNA]</scope>
    <source>
        <strain evidence="1 2">B856</strain>
    </source>
</reference>
<dbReference type="Proteomes" id="UP000291116">
    <property type="component" value="Unassembled WGS sequence"/>
</dbReference>
<protein>
    <submittedName>
        <fullName evidence="1">Uncharacterized protein</fullName>
    </submittedName>
</protein>
<evidence type="ECO:0000313" key="2">
    <source>
        <dbReference type="Proteomes" id="UP000291116"/>
    </source>
</evidence>
<dbReference type="EMBL" id="CAACVS010000575">
    <property type="protein sequence ID" value="VEU43696.1"/>
    <property type="molecule type" value="Genomic_DNA"/>
</dbReference>
<keyword evidence="2" id="KW-1185">Reference proteome</keyword>
<gene>
    <name evidence="1" type="ORF">PSNMU_V1.4_AUG-EV-PASAV3_0107480</name>
</gene>
<name>A0A448ZNT7_9STRA</name>